<accession>A0A9W7ECI6</accession>
<proteinExistence type="predicted"/>
<reference evidence="2" key="1">
    <citation type="journal article" date="2023" name="Commun. Biol.">
        <title>Genome analysis of Parmales, the sister group of diatoms, reveals the evolutionary specialization of diatoms from phago-mixotrophs to photoautotrophs.</title>
        <authorList>
            <person name="Ban H."/>
            <person name="Sato S."/>
            <person name="Yoshikawa S."/>
            <person name="Yamada K."/>
            <person name="Nakamura Y."/>
            <person name="Ichinomiya M."/>
            <person name="Sato N."/>
            <person name="Blanc-Mathieu R."/>
            <person name="Endo H."/>
            <person name="Kuwata A."/>
            <person name="Ogata H."/>
        </authorList>
    </citation>
    <scope>NUCLEOTIDE SEQUENCE [LARGE SCALE GENOMIC DNA]</scope>
</reference>
<protein>
    <submittedName>
        <fullName evidence="1">Uncharacterized protein</fullName>
    </submittedName>
</protein>
<name>A0A9W7ECI6_9STRA</name>
<dbReference type="AlphaFoldDB" id="A0A9W7ECI6"/>
<evidence type="ECO:0000313" key="2">
    <source>
        <dbReference type="Proteomes" id="UP001162640"/>
    </source>
</evidence>
<gene>
    <name evidence="1" type="ORF">TL16_g06312</name>
</gene>
<dbReference type="Proteomes" id="UP001162640">
    <property type="component" value="Unassembled WGS sequence"/>
</dbReference>
<organism evidence="1 2">
    <name type="scientific">Triparma laevis f. inornata</name>
    <dbReference type="NCBI Taxonomy" id="1714386"/>
    <lineage>
        <taxon>Eukaryota</taxon>
        <taxon>Sar</taxon>
        <taxon>Stramenopiles</taxon>
        <taxon>Ochrophyta</taxon>
        <taxon>Bolidophyceae</taxon>
        <taxon>Parmales</taxon>
        <taxon>Triparmaceae</taxon>
        <taxon>Triparma</taxon>
    </lineage>
</organism>
<evidence type="ECO:0000313" key="1">
    <source>
        <dbReference type="EMBL" id="GMH73877.1"/>
    </source>
</evidence>
<sequence>MTTAVSFPIPEPTEFVKNNFALIKTGIMALNFTGKAVTLITKATTGISVDIPMPDFAIQESMEEYFDGMDEYFEGKIGIGDVEDIDLKKLKKQTDIVRKFVNSSETNLDVQIKNPTKHLTGQAYEKLKGFLNKDQRMKAVNQAMEIIEGADKERVWVSRSR</sequence>
<comment type="caution">
    <text evidence="1">The sequence shown here is derived from an EMBL/GenBank/DDBJ whole genome shotgun (WGS) entry which is preliminary data.</text>
</comment>
<dbReference type="EMBL" id="BLQM01000189">
    <property type="protein sequence ID" value="GMH73877.1"/>
    <property type="molecule type" value="Genomic_DNA"/>
</dbReference>